<name>A0A7S3IAQ7_9CILI</name>
<dbReference type="InterPro" id="IPR039169">
    <property type="entry name" value="Abitram"/>
</dbReference>
<sequence>MEPFFFKSPLTRYYKKYFFKYKEEPPLVVRMHTNKLFLTFLGEDHPARHATKFTYRIESQEQSGKRKKGAVKVSANTVIADAEIEGLGTLPIRAGVSGKLIETNSLCDFSSEEAYIAVIMPALNKVQSVVETLTKD</sequence>
<dbReference type="PANTHER" id="PTHR13651">
    <property type="entry name" value="PROTEIN ABITRAM"/>
    <property type="match status" value="1"/>
</dbReference>
<reference evidence="1" key="1">
    <citation type="submission" date="2021-01" db="EMBL/GenBank/DDBJ databases">
        <authorList>
            <person name="Corre E."/>
            <person name="Pelletier E."/>
            <person name="Niang G."/>
            <person name="Scheremetjew M."/>
            <person name="Finn R."/>
            <person name="Kale V."/>
            <person name="Holt S."/>
            <person name="Cochrane G."/>
            <person name="Meng A."/>
            <person name="Brown T."/>
            <person name="Cohen L."/>
        </authorList>
    </citation>
    <scope>NUCLEOTIDE SEQUENCE</scope>
</reference>
<protein>
    <submittedName>
        <fullName evidence="1">Uncharacterized protein</fullName>
    </submittedName>
</protein>
<accession>A0A7S3IAQ7</accession>
<dbReference type="AlphaFoldDB" id="A0A7S3IAQ7"/>
<dbReference type="EMBL" id="HBIF01000128">
    <property type="protein sequence ID" value="CAE0316845.1"/>
    <property type="molecule type" value="Transcribed_RNA"/>
</dbReference>
<gene>
    <name evidence="1" type="ORF">FSAL1345_LOCUS114</name>
</gene>
<dbReference type="GO" id="GO:0005634">
    <property type="term" value="C:nucleus"/>
    <property type="evidence" value="ECO:0007669"/>
    <property type="project" value="TreeGrafter"/>
</dbReference>
<evidence type="ECO:0000313" key="1">
    <source>
        <dbReference type="EMBL" id="CAE0316845.1"/>
    </source>
</evidence>
<dbReference type="PANTHER" id="PTHR13651:SF0">
    <property type="entry name" value="PROTEIN ABITRAM"/>
    <property type="match status" value="1"/>
</dbReference>
<proteinExistence type="predicted"/>
<organism evidence="1">
    <name type="scientific">Fabrea salina</name>
    <dbReference type="NCBI Taxonomy" id="342563"/>
    <lineage>
        <taxon>Eukaryota</taxon>
        <taxon>Sar</taxon>
        <taxon>Alveolata</taxon>
        <taxon>Ciliophora</taxon>
        <taxon>Postciliodesmatophora</taxon>
        <taxon>Heterotrichea</taxon>
        <taxon>Heterotrichida</taxon>
        <taxon>Fabreidae</taxon>
        <taxon>Fabrea</taxon>
    </lineage>
</organism>